<dbReference type="Pfam" id="PF13676">
    <property type="entry name" value="TIR_2"/>
    <property type="match status" value="1"/>
</dbReference>
<comment type="caution">
    <text evidence="3">The sequence shown here is derived from an EMBL/GenBank/DDBJ whole genome shotgun (WGS) entry which is preliminary data.</text>
</comment>
<sequence>MLSHATPADNDFSIWIASRLEMLGYKVWIDKEGLLGGERFWATIQKALDCSIKVLFVYSKNIVTTEGILRQGIENELEYAKSIAAQDGLQDFIIPLHIDNSNYHLVIGQPNINHIPFNNNWADGLKQLLKKLEKDPASSSEISTDAEWSVKSASSQR</sequence>
<evidence type="ECO:0000256" key="1">
    <source>
        <dbReference type="SAM" id="MobiDB-lite"/>
    </source>
</evidence>
<feature type="region of interest" description="Disordered" evidence="1">
    <location>
        <begin position="135"/>
        <end position="157"/>
    </location>
</feature>
<feature type="domain" description="TIR" evidence="2">
    <location>
        <begin position="1"/>
        <end position="157"/>
    </location>
</feature>
<dbReference type="GO" id="GO:0007165">
    <property type="term" value="P:signal transduction"/>
    <property type="evidence" value="ECO:0007669"/>
    <property type="project" value="InterPro"/>
</dbReference>
<organism evidence="3 4">
    <name type="scientific">Mediterranea massiliensis</name>
    <dbReference type="NCBI Taxonomy" id="1841865"/>
    <lineage>
        <taxon>Bacteria</taxon>
        <taxon>Pseudomonadati</taxon>
        <taxon>Bacteroidota</taxon>
        <taxon>Bacteroidia</taxon>
        <taxon>Bacteroidales</taxon>
        <taxon>Bacteroidaceae</taxon>
        <taxon>Mediterranea</taxon>
    </lineage>
</organism>
<dbReference type="InterPro" id="IPR000157">
    <property type="entry name" value="TIR_dom"/>
</dbReference>
<name>A0A921LD90_9BACT</name>
<dbReference type="Gene3D" id="3.40.50.10140">
    <property type="entry name" value="Toll/interleukin-1 receptor homology (TIR) domain"/>
    <property type="match status" value="1"/>
</dbReference>
<dbReference type="EMBL" id="DYVX01000090">
    <property type="protein sequence ID" value="HJF92933.1"/>
    <property type="molecule type" value="Genomic_DNA"/>
</dbReference>
<keyword evidence="3" id="KW-0675">Receptor</keyword>
<evidence type="ECO:0000313" key="3">
    <source>
        <dbReference type="EMBL" id="HJF92933.1"/>
    </source>
</evidence>
<proteinExistence type="predicted"/>
<evidence type="ECO:0000259" key="2">
    <source>
        <dbReference type="PROSITE" id="PS50104"/>
    </source>
</evidence>
<gene>
    <name evidence="3" type="ORF">K8W02_11220</name>
</gene>
<dbReference type="PROSITE" id="PS50104">
    <property type="entry name" value="TIR"/>
    <property type="match status" value="1"/>
</dbReference>
<protein>
    <submittedName>
        <fullName evidence="3">Toll/interleukin-1 receptor domain-containing protein</fullName>
    </submittedName>
</protein>
<dbReference type="SUPFAM" id="SSF52200">
    <property type="entry name" value="Toll/Interleukin receptor TIR domain"/>
    <property type="match status" value="1"/>
</dbReference>
<reference evidence="3" key="1">
    <citation type="journal article" date="2021" name="PeerJ">
        <title>Extensive microbial diversity within the chicken gut microbiome revealed by metagenomics and culture.</title>
        <authorList>
            <person name="Gilroy R."/>
            <person name="Ravi A."/>
            <person name="Getino M."/>
            <person name="Pursley I."/>
            <person name="Horton D.L."/>
            <person name="Alikhan N.F."/>
            <person name="Baker D."/>
            <person name="Gharbi K."/>
            <person name="Hall N."/>
            <person name="Watson M."/>
            <person name="Adriaenssens E.M."/>
            <person name="Foster-Nyarko E."/>
            <person name="Jarju S."/>
            <person name="Secka A."/>
            <person name="Antonio M."/>
            <person name="Oren A."/>
            <person name="Chaudhuri R.R."/>
            <person name="La Ragione R."/>
            <person name="Hildebrand F."/>
            <person name="Pallen M.J."/>
        </authorList>
    </citation>
    <scope>NUCLEOTIDE SEQUENCE</scope>
    <source>
        <strain evidence="3">CHK55-1828</strain>
    </source>
</reference>
<dbReference type="Proteomes" id="UP000717835">
    <property type="component" value="Unassembled WGS sequence"/>
</dbReference>
<dbReference type="InterPro" id="IPR035897">
    <property type="entry name" value="Toll_tir_struct_dom_sf"/>
</dbReference>
<reference evidence="3" key="2">
    <citation type="submission" date="2021-09" db="EMBL/GenBank/DDBJ databases">
        <authorList>
            <person name="Gilroy R."/>
        </authorList>
    </citation>
    <scope>NUCLEOTIDE SEQUENCE</scope>
    <source>
        <strain evidence="3">CHK55-1828</strain>
    </source>
</reference>
<evidence type="ECO:0000313" key="4">
    <source>
        <dbReference type="Proteomes" id="UP000717835"/>
    </source>
</evidence>
<dbReference type="AlphaFoldDB" id="A0A921LD90"/>
<accession>A0A921LD90</accession>